<feature type="domain" description="Chitin-binding type-2" evidence="7">
    <location>
        <begin position="16"/>
        <end position="76"/>
    </location>
</feature>
<accession>A0A8B8DKF8</accession>
<dbReference type="RefSeq" id="XP_022328084.1">
    <property type="nucleotide sequence ID" value="XM_022472376.1"/>
</dbReference>
<keyword evidence="2 6" id="KW-0732">Signal</keyword>
<name>A0A8B8DKF8_CRAVI</name>
<feature type="signal peptide" evidence="6">
    <location>
        <begin position="1"/>
        <end position="15"/>
    </location>
</feature>
<dbReference type="Proteomes" id="UP000694844">
    <property type="component" value="Chromosome 3"/>
</dbReference>
<evidence type="ECO:0000256" key="6">
    <source>
        <dbReference type="SAM" id="SignalP"/>
    </source>
</evidence>
<evidence type="ECO:0000256" key="4">
    <source>
        <dbReference type="ARBA" id="ARBA00023157"/>
    </source>
</evidence>
<evidence type="ECO:0000256" key="1">
    <source>
        <dbReference type="ARBA" id="ARBA00022669"/>
    </source>
</evidence>
<sequence>MRFFLLVPLLAYTAAYDECYKHGDGAYSHNCRTYILCHNNHGTLHYCPNPPATDTVFDARTGRCDNPNNVPPPCGMWQDCSVLGDRRYADISTNCTSYYTCHKGTYFGHNFCDKGVVFDETMQLCNWPQNVAPPCGTWGIGRH</sequence>
<dbReference type="Gene3D" id="2.170.140.10">
    <property type="entry name" value="Chitin binding domain"/>
    <property type="match status" value="2"/>
</dbReference>
<evidence type="ECO:0000256" key="2">
    <source>
        <dbReference type="ARBA" id="ARBA00022729"/>
    </source>
</evidence>
<organism evidence="8 9">
    <name type="scientific">Crassostrea virginica</name>
    <name type="common">Eastern oyster</name>
    <dbReference type="NCBI Taxonomy" id="6565"/>
    <lineage>
        <taxon>Eukaryota</taxon>
        <taxon>Metazoa</taxon>
        <taxon>Spiralia</taxon>
        <taxon>Lophotrochozoa</taxon>
        <taxon>Mollusca</taxon>
        <taxon>Bivalvia</taxon>
        <taxon>Autobranchia</taxon>
        <taxon>Pteriomorphia</taxon>
        <taxon>Ostreida</taxon>
        <taxon>Ostreoidea</taxon>
        <taxon>Ostreidae</taxon>
        <taxon>Crassostrea</taxon>
    </lineage>
</organism>
<keyword evidence="8" id="KW-1185">Reference proteome</keyword>
<gene>
    <name evidence="9" type="primary">LOC111127273</name>
</gene>
<dbReference type="OrthoDB" id="6020543at2759"/>
<dbReference type="GO" id="GO:0005576">
    <property type="term" value="C:extracellular region"/>
    <property type="evidence" value="ECO:0007669"/>
    <property type="project" value="InterPro"/>
</dbReference>
<dbReference type="SUPFAM" id="SSF57625">
    <property type="entry name" value="Invertebrate chitin-binding proteins"/>
    <property type="match status" value="2"/>
</dbReference>
<proteinExistence type="predicted"/>
<reference evidence="9" key="1">
    <citation type="submission" date="2025-08" db="UniProtKB">
        <authorList>
            <consortium name="RefSeq"/>
        </authorList>
    </citation>
    <scope>IDENTIFICATION</scope>
    <source>
        <tissue evidence="9">Whole sample</tissue>
    </source>
</reference>
<evidence type="ECO:0000256" key="5">
    <source>
        <dbReference type="ARBA" id="ARBA00023180"/>
    </source>
</evidence>
<evidence type="ECO:0000259" key="7">
    <source>
        <dbReference type="PROSITE" id="PS50940"/>
    </source>
</evidence>
<dbReference type="Pfam" id="PF01607">
    <property type="entry name" value="CBM_14"/>
    <property type="match status" value="2"/>
</dbReference>
<keyword evidence="3" id="KW-0677">Repeat</keyword>
<dbReference type="AlphaFoldDB" id="A0A8B8DKF8"/>
<keyword evidence="4" id="KW-1015">Disulfide bond</keyword>
<dbReference type="PANTHER" id="PTHR23301:SF0">
    <property type="entry name" value="CHITIN-BINDING TYPE-2 DOMAIN-CONTAINING PROTEIN-RELATED"/>
    <property type="match status" value="1"/>
</dbReference>
<feature type="chain" id="PRO_5034205985" evidence="6">
    <location>
        <begin position="16"/>
        <end position="143"/>
    </location>
</feature>
<protein>
    <submittedName>
        <fullName evidence="9">Uncharacterized protein LOC111127273</fullName>
    </submittedName>
</protein>
<dbReference type="InterPro" id="IPR036508">
    <property type="entry name" value="Chitin-bd_dom_sf"/>
</dbReference>
<feature type="domain" description="Chitin-binding type-2" evidence="7">
    <location>
        <begin position="77"/>
        <end position="137"/>
    </location>
</feature>
<dbReference type="KEGG" id="cvn:111127273"/>
<evidence type="ECO:0000313" key="9">
    <source>
        <dbReference type="RefSeq" id="XP_022328084.1"/>
    </source>
</evidence>
<dbReference type="GeneID" id="111127273"/>
<evidence type="ECO:0000256" key="3">
    <source>
        <dbReference type="ARBA" id="ARBA00022737"/>
    </source>
</evidence>
<keyword evidence="1" id="KW-0147">Chitin-binding</keyword>
<dbReference type="InterPro" id="IPR051940">
    <property type="entry name" value="Chitin_bind-dev_reg"/>
</dbReference>
<evidence type="ECO:0000313" key="8">
    <source>
        <dbReference type="Proteomes" id="UP000694844"/>
    </source>
</evidence>
<dbReference type="PROSITE" id="PS50940">
    <property type="entry name" value="CHIT_BIND_II"/>
    <property type="match status" value="2"/>
</dbReference>
<dbReference type="SMART" id="SM00494">
    <property type="entry name" value="ChtBD2"/>
    <property type="match status" value="2"/>
</dbReference>
<dbReference type="PANTHER" id="PTHR23301">
    <property type="entry name" value="CHITIN BINDING PERITROPHIN-A"/>
    <property type="match status" value="1"/>
</dbReference>
<keyword evidence="5" id="KW-0325">Glycoprotein</keyword>
<dbReference type="GO" id="GO:0008061">
    <property type="term" value="F:chitin binding"/>
    <property type="evidence" value="ECO:0007669"/>
    <property type="project" value="UniProtKB-KW"/>
</dbReference>
<dbReference type="InterPro" id="IPR002557">
    <property type="entry name" value="Chitin-bd_dom"/>
</dbReference>